<protein>
    <recommendedName>
        <fullName evidence="7">Protein arginine methyltransferase NDUFAF7</fullName>
        <ecNumber evidence="7">2.1.1.320</ecNumber>
    </recommendedName>
</protein>
<keyword evidence="4 7" id="KW-0808">Transferase</keyword>
<dbReference type="GO" id="GO:0032259">
    <property type="term" value="P:methylation"/>
    <property type="evidence" value="ECO:0007669"/>
    <property type="project" value="UniProtKB-KW"/>
</dbReference>
<dbReference type="GeneID" id="105364998"/>
<evidence type="ECO:0000256" key="5">
    <source>
        <dbReference type="ARBA" id="ARBA00023128"/>
    </source>
</evidence>
<dbReference type="GO" id="GO:0032981">
    <property type="term" value="P:mitochondrial respiratory chain complex I assembly"/>
    <property type="evidence" value="ECO:0007669"/>
    <property type="project" value="TreeGrafter"/>
</dbReference>
<evidence type="ECO:0000313" key="9">
    <source>
        <dbReference type="RefSeq" id="XP_011501345.1"/>
    </source>
</evidence>
<reference evidence="9" key="1">
    <citation type="submission" date="2025-08" db="UniProtKB">
        <authorList>
            <consortium name="RefSeq"/>
        </authorList>
    </citation>
    <scope>IDENTIFICATION</scope>
</reference>
<keyword evidence="3 7" id="KW-0489">Methyltransferase</keyword>
<evidence type="ECO:0000256" key="3">
    <source>
        <dbReference type="ARBA" id="ARBA00022603"/>
    </source>
</evidence>
<keyword evidence="8" id="KW-1185">Reference proteome</keyword>
<dbReference type="Proteomes" id="UP000695007">
    <property type="component" value="Unplaced"/>
</dbReference>
<evidence type="ECO:0000256" key="4">
    <source>
        <dbReference type="ARBA" id="ARBA00022679"/>
    </source>
</evidence>
<dbReference type="AlphaFoldDB" id="A0AAJ7DYS0"/>
<dbReference type="Pfam" id="PF02636">
    <property type="entry name" value="Methyltransf_28"/>
    <property type="match status" value="1"/>
</dbReference>
<evidence type="ECO:0000256" key="2">
    <source>
        <dbReference type="ARBA" id="ARBA00005891"/>
    </source>
</evidence>
<dbReference type="PANTHER" id="PTHR12049:SF7">
    <property type="entry name" value="PROTEIN ARGININE METHYLTRANSFERASE NDUFAF7, MITOCHONDRIAL"/>
    <property type="match status" value="1"/>
</dbReference>
<dbReference type="GO" id="GO:0005739">
    <property type="term" value="C:mitochondrion"/>
    <property type="evidence" value="ECO:0007669"/>
    <property type="project" value="UniProtKB-SubCell"/>
</dbReference>
<name>A0AAJ7DYS0_9HYME</name>
<evidence type="ECO:0000256" key="1">
    <source>
        <dbReference type="ARBA" id="ARBA00004173"/>
    </source>
</evidence>
<keyword evidence="5 7" id="KW-0496">Mitochondrion</keyword>
<dbReference type="RefSeq" id="XP_011501345.1">
    <property type="nucleotide sequence ID" value="XM_011503043.1"/>
</dbReference>
<comment type="function">
    <text evidence="7">Arginine methyltransferase involved in the assembly or stability of mitochondrial NADH:ubiquinone oxidoreductase complex (complex I).</text>
</comment>
<sequence>MFGITNKLFFKKLYYSQIQRLKNQLYISASTNNISEQNVLSKHSLINNKSELYKYLYFKIKLSGPISVANYMKQVLTHPTNGYYMNKDVFGEKGDYITSPEISQLFGEMISVWIINEYKKIHNKPFQLVELGPGRGTLIKDILRIFHQFGMCDQLSLHLIEVSPFLSEIQEKNLCLSNVQKNDPSSLGKHYKTGVTADNVKVFWYKSIFDIPKGFSIFIAHEFFDVLPIQKFQKTKDGWFEILVDIDETDKNNEKFRFILSKTLSCDRIRTKNEQRDHIEFSLEAMLIIQNISSVITENGGFALIIDYGHNGDKTDTFRAFRQHQQCDPLLKPGTADLTADVDFAFLKQAALESNKVLCFGPVNQNDFLKELCIDIRLLNLFKNSSIEQKKQLELGYNKIMDPKGMGTCFKVVSMFPYVLKDYFEKFPVHGFQSYVTKK</sequence>
<gene>
    <name evidence="9" type="primary">LOC105364998</name>
</gene>
<proteinExistence type="inferred from homology"/>
<dbReference type="GO" id="GO:0035243">
    <property type="term" value="F:protein-arginine omega-N symmetric methyltransferase activity"/>
    <property type="evidence" value="ECO:0007669"/>
    <property type="project" value="UniProtKB-EC"/>
</dbReference>
<comment type="subcellular location">
    <subcellularLocation>
        <location evidence="1 7">Mitochondrion</location>
    </subcellularLocation>
</comment>
<dbReference type="PANTHER" id="PTHR12049">
    <property type="entry name" value="PROTEIN ARGININE METHYLTRANSFERASE NDUFAF7, MITOCHONDRIAL"/>
    <property type="match status" value="1"/>
</dbReference>
<evidence type="ECO:0000313" key="8">
    <source>
        <dbReference type="Proteomes" id="UP000695007"/>
    </source>
</evidence>
<comment type="catalytic activity">
    <reaction evidence="6 7">
        <text>L-arginyl-[protein] + 2 S-adenosyl-L-methionine = N(omega),N(omega)'-dimethyl-L-arginyl-[protein] + 2 S-adenosyl-L-homocysteine + 2 H(+)</text>
        <dbReference type="Rhea" id="RHEA:48108"/>
        <dbReference type="Rhea" id="RHEA-COMP:10532"/>
        <dbReference type="Rhea" id="RHEA-COMP:11992"/>
        <dbReference type="ChEBI" id="CHEBI:15378"/>
        <dbReference type="ChEBI" id="CHEBI:29965"/>
        <dbReference type="ChEBI" id="CHEBI:57856"/>
        <dbReference type="ChEBI" id="CHEBI:59789"/>
        <dbReference type="ChEBI" id="CHEBI:88221"/>
        <dbReference type="EC" id="2.1.1.320"/>
    </reaction>
</comment>
<dbReference type="InterPro" id="IPR003788">
    <property type="entry name" value="NDUFAF7"/>
</dbReference>
<organism evidence="8 9">
    <name type="scientific">Ceratosolen solmsi marchali</name>
    <dbReference type="NCBI Taxonomy" id="326594"/>
    <lineage>
        <taxon>Eukaryota</taxon>
        <taxon>Metazoa</taxon>
        <taxon>Ecdysozoa</taxon>
        <taxon>Arthropoda</taxon>
        <taxon>Hexapoda</taxon>
        <taxon>Insecta</taxon>
        <taxon>Pterygota</taxon>
        <taxon>Neoptera</taxon>
        <taxon>Endopterygota</taxon>
        <taxon>Hymenoptera</taxon>
        <taxon>Apocrita</taxon>
        <taxon>Proctotrupomorpha</taxon>
        <taxon>Chalcidoidea</taxon>
        <taxon>Agaonidae</taxon>
        <taxon>Agaoninae</taxon>
        <taxon>Ceratosolen</taxon>
    </lineage>
</organism>
<dbReference type="KEGG" id="csol:105364998"/>
<evidence type="ECO:0000256" key="6">
    <source>
        <dbReference type="ARBA" id="ARBA00048612"/>
    </source>
</evidence>
<comment type="similarity">
    <text evidence="2 7">Belongs to the NDUFAF7 family.</text>
</comment>
<accession>A0AAJ7DYS0</accession>
<dbReference type="InterPro" id="IPR038375">
    <property type="entry name" value="NDUFAF7_sf"/>
</dbReference>
<dbReference type="EC" id="2.1.1.320" evidence="7"/>
<evidence type="ECO:0000256" key="7">
    <source>
        <dbReference type="RuleBase" id="RU364114"/>
    </source>
</evidence>
<dbReference type="SUPFAM" id="SSF53335">
    <property type="entry name" value="S-adenosyl-L-methionine-dependent methyltransferases"/>
    <property type="match status" value="1"/>
</dbReference>
<dbReference type="InterPro" id="IPR029063">
    <property type="entry name" value="SAM-dependent_MTases_sf"/>
</dbReference>
<dbReference type="Gene3D" id="3.40.50.12710">
    <property type="match status" value="1"/>
</dbReference>